<reference evidence="8" key="1">
    <citation type="submission" date="2015-08" db="EMBL/GenBank/DDBJ databases">
        <title>Vibrio galatheae sp. nov., a novel member of the Vibrionaceae family isolated from the Solomon Islands.</title>
        <authorList>
            <person name="Giubergia S."/>
            <person name="Machado H."/>
            <person name="Mateiu R.V."/>
            <person name="Gram L."/>
        </authorList>
    </citation>
    <scope>NUCLEOTIDE SEQUENCE [LARGE SCALE GENOMIC DNA]</scope>
    <source>
        <strain evidence="8">DSM 19134</strain>
    </source>
</reference>
<organism evidence="7 8">
    <name type="scientific">Vibrio hepatarius</name>
    <dbReference type="NCBI Taxonomy" id="171383"/>
    <lineage>
        <taxon>Bacteria</taxon>
        <taxon>Pseudomonadati</taxon>
        <taxon>Pseudomonadota</taxon>
        <taxon>Gammaproteobacteria</taxon>
        <taxon>Vibrionales</taxon>
        <taxon>Vibrionaceae</taxon>
        <taxon>Vibrio</taxon>
        <taxon>Vibrio oreintalis group</taxon>
    </lineage>
</organism>
<dbReference type="EC" id="2.7.13.3" evidence="2"/>
<evidence type="ECO:0000313" key="8">
    <source>
        <dbReference type="Proteomes" id="UP000037530"/>
    </source>
</evidence>
<dbReference type="InterPro" id="IPR003661">
    <property type="entry name" value="HisK_dim/P_dom"/>
</dbReference>
<dbReference type="Gene3D" id="1.10.287.130">
    <property type="match status" value="1"/>
</dbReference>
<comment type="caution">
    <text evidence="7">The sequence shown here is derived from an EMBL/GenBank/DDBJ whole genome shotgun (WGS) entry which is preliminary data.</text>
</comment>
<evidence type="ECO:0000256" key="3">
    <source>
        <dbReference type="ARBA" id="ARBA00022553"/>
    </source>
</evidence>
<dbReference type="PANTHER" id="PTHR45339:SF1">
    <property type="entry name" value="HYBRID SIGNAL TRANSDUCTION HISTIDINE KINASE J"/>
    <property type="match status" value="1"/>
</dbReference>
<dbReference type="FunFam" id="3.30.565.10:FF:000010">
    <property type="entry name" value="Sensor histidine kinase RcsC"/>
    <property type="match status" value="1"/>
</dbReference>
<gene>
    <name evidence="7" type="ORF">AKJ31_05395</name>
</gene>
<keyword evidence="7" id="KW-0808">Transferase</keyword>
<dbReference type="PROSITE" id="PS50109">
    <property type="entry name" value="HIS_KIN"/>
    <property type="match status" value="1"/>
</dbReference>
<dbReference type="PANTHER" id="PTHR45339">
    <property type="entry name" value="HYBRID SIGNAL TRANSDUCTION HISTIDINE KINASE J"/>
    <property type="match status" value="1"/>
</dbReference>
<dbReference type="InterPro" id="IPR005467">
    <property type="entry name" value="His_kinase_dom"/>
</dbReference>
<dbReference type="InterPro" id="IPR036097">
    <property type="entry name" value="HisK_dim/P_sf"/>
</dbReference>
<dbReference type="SMART" id="SM00387">
    <property type="entry name" value="HATPase_c"/>
    <property type="match status" value="1"/>
</dbReference>
<dbReference type="AlphaFoldDB" id="A0A0M0I2Y5"/>
<protein>
    <recommendedName>
        <fullName evidence="2">histidine kinase</fullName>
        <ecNumber evidence="2">2.7.13.3</ecNumber>
    </recommendedName>
</protein>
<feature type="transmembrane region" description="Helical" evidence="5">
    <location>
        <begin position="376"/>
        <end position="396"/>
    </location>
</feature>
<evidence type="ECO:0000256" key="1">
    <source>
        <dbReference type="ARBA" id="ARBA00000085"/>
    </source>
</evidence>
<keyword evidence="8" id="KW-1185">Reference proteome</keyword>
<dbReference type="PATRIC" id="fig|171383.3.peg.1118"/>
<dbReference type="CDD" id="cd16922">
    <property type="entry name" value="HATPase_EvgS-ArcB-TorS-like"/>
    <property type="match status" value="1"/>
</dbReference>
<sequence length="806" mass="90460">MRANKITTRAWVWRSMVKTGIIPLILVESVLIAAYLLSNHFINRDNMQYIRTQVDEELKISALRESGVIREKLKSVAGMTMLYRNETARVLQEPLSNSTEEQANLAVSESGVMYSKQNLGGAASFYSAHTENKDWDKVGKLSRLDPLMKQLVDNNDLVASVYFNSWDSYNRIYPWFNTLEQYPTDMVIPDYNFYYLADSQHNPEQNNVWTDVYIDPAGNGWMASSIAPVYNNNVLEGVVGLDITVSAIVDSIQSLAVPWGGYAVLASANGTIMALPPQGEQDFGLKELTDYSYQQAITEEIFKPEAFNLMKREDTAALSQSLLQSVDGLMQVQLDNANKLVAWSTIPETQWRLLLIVDENKMYAASRQLEQKYQNIGYLMIAGLVAFYTLFLIFIWTSSKKMSNFIAEPLSQIQDMVHRASIGDFKLSHDGFRLKELNETANEIILMGEELDTLTAELKHAKLEAEKANVAKSQFISNVSHEVRTPMNSILGLSHVLLNSNLSDEHKSHLLKIDKSAKHLLSLINDILDLSKLDAGKVDIEYIPFEVEHLIQDVYDLFDYKASMRGISFVASVESDIPVLVGDPLRIKQILLNYVSNAIKFTEEGGIALNVELLSQSNDKARIQFSVADTGIGLSFDEQAKIFESYQQADASTTRKYGGTGLGLTICKRIAALMGGTVEVESECGIGSTFLFTIELSIDHSGVRAPARNKEVSESDSVHQVHQVMECNAENLQEFEQRVLQLEVLLKESDLESEHFYSQHQHCFEQLSPELNGKLLDAVSSYDFDRALALIEQVKEKINEHKDAAA</sequence>
<feature type="domain" description="Histidine kinase" evidence="6">
    <location>
        <begin position="478"/>
        <end position="698"/>
    </location>
</feature>
<dbReference type="STRING" id="171383.AKJ31_05395"/>
<evidence type="ECO:0000256" key="2">
    <source>
        <dbReference type="ARBA" id="ARBA00012438"/>
    </source>
</evidence>
<keyword evidence="5" id="KW-1133">Transmembrane helix</keyword>
<dbReference type="OrthoDB" id="9770795at2"/>
<evidence type="ECO:0000256" key="5">
    <source>
        <dbReference type="SAM" id="Phobius"/>
    </source>
</evidence>
<dbReference type="Pfam" id="PF02518">
    <property type="entry name" value="HATPase_c"/>
    <property type="match status" value="1"/>
</dbReference>
<comment type="catalytic activity">
    <reaction evidence="1">
        <text>ATP + protein L-histidine = ADP + protein N-phospho-L-histidine.</text>
        <dbReference type="EC" id="2.7.13.3"/>
    </reaction>
</comment>
<accession>A0A0M0I2Y5</accession>
<dbReference type="PRINTS" id="PR00344">
    <property type="entry name" value="BCTRLSENSOR"/>
</dbReference>
<keyword evidence="5" id="KW-0812">Transmembrane</keyword>
<dbReference type="CDD" id="cd00082">
    <property type="entry name" value="HisKA"/>
    <property type="match status" value="1"/>
</dbReference>
<feature type="transmembrane region" description="Helical" evidence="5">
    <location>
        <begin position="20"/>
        <end position="38"/>
    </location>
</feature>
<dbReference type="InterPro" id="IPR036890">
    <property type="entry name" value="HATPase_C_sf"/>
</dbReference>
<dbReference type="EMBL" id="LHPI01000003">
    <property type="protein sequence ID" value="KOO08691.1"/>
    <property type="molecule type" value="Genomic_DNA"/>
</dbReference>
<dbReference type="Gene3D" id="3.30.450.20">
    <property type="entry name" value="PAS domain"/>
    <property type="match status" value="1"/>
</dbReference>
<dbReference type="SUPFAM" id="SSF55874">
    <property type="entry name" value="ATPase domain of HSP90 chaperone/DNA topoisomerase II/histidine kinase"/>
    <property type="match status" value="1"/>
</dbReference>
<evidence type="ECO:0000313" key="7">
    <source>
        <dbReference type="EMBL" id="KOO08691.1"/>
    </source>
</evidence>
<dbReference type="Proteomes" id="UP000037530">
    <property type="component" value="Unassembled WGS sequence"/>
</dbReference>
<evidence type="ECO:0000256" key="4">
    <source>
        <dbReference type="ARBA" id="ARBA00023012"/>
    </source>
</evidence>
<keyword evidence="7" id="KW-0418">Kinase</keyword>
<dbReference type="SUPFAM" id="SSF47384">
    <property type="entry name" value="Homodimeric domain of signal transducing histidine kinase"/>
    <property type="match status" value="1"/>
</dbReference>
<dbReference type="Gene3D" id="3.30.565.10">
    <property type="entry name" value="Histidine kinase-like ATPase, C-terminal domain"/>
    <property type="match status" value="1"/>
</dbReference>
<keyword evidence="3" id="KW-0597">Phosphoprotein</keyword>
<proteinExistence type="predicted"/>
<dbReference type="InterPro" id="IPR004358">
    <property type="entry name" value="Sig_transdc_His_kin-like_C"/>
</dbReference>
<evidence type="ECO:0000259" key="6">
    <source>
        <dbReference type="PROSITE" id="PS50109"/>
    </source>
</evidence>
<dbReference type="Pfam" id="PF00512">
    <property type="entry name" value="HisKA"/>
    <property type="match status" value="1"/>
</dbReference>
<keyword evidence="4" id="KW-0902">Two-component regulatory system</keyword>
<dbReference type="InterPro" id="IPR003594">
    <property type="entry name" value="HATPase_dom"/>
</dbReference>
<dbReference type="GO" id="GO:0000155">
    <property type="term" value="F:phosphorelay sensor kinase activity"/>
    <property type="evidence" value="ECO:0007669"/>
    <property type="project" value="InterPro"/>
</dbReference>
<dbReference type="CDD" id="cd12913">
    <property type="entry name" value="PDC1_MCP_like"/>
    <property type="match status" value="1"/>
</dbReference>
<keyword evidence="5" id="KW-0472">Membrane</keyword>
<dbReference type="SMART" id="SM00388">
    <property type="entry name" value="HisKA"/>
    <property type="match status" value="1"/>
</dbReference>
<dbReference type="RefSeq" id="WP_053408336.1">
    <property type="nucleotide sequence ID" value="NZ_LHPI01000003.1"/>
</dbReference>
<name>A0A0M0I2Y5_9VIBR</name>